<dbReference type="AlphaFoldDB" id="Q5YQ84"/>
<dbReference type="CDD" id="cd00531">
    <property type="entry name" value="NTF2_like"/>
    <property type="match status" value="1"/>
</dbReference>
<proteinExistence type="predicted"/>
<dbReference type="STRING" id="247156.NFA_48050"/>
<protein>
    <recommendedName>
        <fullName evidence="1">SnoaL-like domain-containing protein</fullName>
    </recommendedName>
</protein>
<dbReference type="Pfam" id="PF13577">
    <property type="entry name" value="SnoaL_4"/>
    <property type="match status" value="1"/>
</dbReference>
<dbReference type="eggNOG" id="COG5517">
    <property type="taxonomic scope" value="Bacteria"/>
</dbReference>
<organism evidence="2 3">
    <name type="scientific">Nocardia farcinica (strain IFM 10152)</name>
    <dbReference type="NCBI Taxonomy" id="247156"/>
    <lineage>
        <taxon>Bacteria</taxon>
        <taxon>Bacillati</taxon>
        <taxon>Actinomycetota</taxon>
        <taxon>Actinomycetes</taxon>
        <taxon>Mycobacteriales</taxon>
        <taxon>Nocardiaceae</taxon>
        <taxon>Nocardia</taxon>
    </lineage>
</organism>
<dbReference type="Gene3D" id="3.10.450.50">
    <property type="match status" value="1"/>
</dbReference>
<gene>
    <name evidence="2" type="ordered locus">NFA_48050</name>
</gene>
<dbReference type="KEGG" id="nfa:NFA_48050"/>
<dbReference type="InterPro" id="IPR037401">
    <property type="entry name" value="SnoaL-like"/>
</dbReference>
<name>Q5YQ84_NOCFA</name>
<dbReference type="HOGENOM" id="CLU_106738_10_2_11"/>
<evidence type="ECO:0000313" key="2">
    <source>
        <dbReference type="EMBL" id="BAD59657.1"/>
    </source>
</evidence>
<reference evidence="2 3" key="1">
    <citation type="journal article" date="2004" name="Proc. Natl. Acad. Sci. U.S.A.">
        <title>The complete genomic sequence of Nocardia farcinica IFM 10152.</title>
        <authorList>
            <person name="Ishikawa J."/>
            <person name="Yamashita A."/>
            <person name="Mikami Y."/>
            <person name="Hoshino Y."/>
            <person name="Kurita H."/>
            <person name="Hotta K."/>
            <person name="Shiba T."/>
            <person name="Hattori M."/>
        </authorList>
    </citation>
    <scope>NUCLEOTIDE SEQUENCE [LARGE SCALE GENOMIC DNA]</scope>
    <source>
        <strain evidence="2 3">IFM 10152</strain>
    </source>
</reference>
<dbReference type="InterPro" id="IPR032710">
    <property type="entry name" value="NTF2-like_dom_sf"/>
</dbReference>
<dbReference type="Proteomes" id="UP000006820">
    <property type="component" value="Chromosome"/>
</dbReference>
<sequence>MFGQRMRVDHFSRSTESALSNSSIASYRCPARRPERGPRFMSDRSDHQAIIDVLNQYSYALDTRDWPKLEDVFHPDATGDYGGFQAEGRATLIQTISGYLDPCGPSQHLLGNYHVTIDGDEAISSCYVRVVHVGQGERADLQPYESIGTYHDRLQRTSDGWRITHRRFDVRIELGDVGVLGAPKS</sequence>
<dbReference type="EMBL" id="AP006618">
    <property type="protein sequence ID" value="BAD59657.1"/>
    <property type="molecule type" value="Genomic_DNA"/>
</dbReference>
<keyword evidence="3" id="KW-1185">Reference proteome</keyword>
<dbReference type="SUPFAM" id="SSF54427">
    <property type="entry name" value="NTF2-like"/>
    <property type="match status" value="1"/>
</dbReference>
<evidence type="ECO:0000313" key="3">
    <source>
        <dbReference type="Proteomes" id="UP000006820"/>
    </source>
</evidence>
<evidence type="ECO:0000259" key="1">
    <source>
        <dbReference type="Pfam" id="PF13577"/>
    </source>
</evidence>
<accession>Q5YQ84</accession>
<feature type="domain" description="SnoaL-like" evidence="1">
    <location>
        <begin position="45"/>
        <end position="167"/>
    </location>
</feature>